<dbReference type="GO" id="GO:0009252">
    <property type="term" value="P:peptidoglycan biosynthetic process"/>
    <property type="evidence" value="ECO:0007669"/>
    <property type="project" value="UniProtKB-UniRule"/>
</dbReference>
<dbReference type="Pfam" id="PF01565">
    <property type="entry name" value="FAD_binding_4"/>
    <property type="match status" value="1"/>
</dbReference>
<evidence type="ECO:0000256" key="3">
    <source>
        <dbReference type="ARBA" id="ARBA00004496"/>
    </source>
</evidence>
<feature type="active site" evidence="16">
    <location>
        <position position="164"/>
    </location>
</feature>
<feature type="domain" description="FAD-binding PCMH-type" evidence="17">
    <location>
        <begin position="16"/>
        <end position="186"/>
    </location>
</feature>
<dbReference type="GO" id="GO:0071949">
    <property type="term" value="F:FAD binding"/>
    <property type="evidence" value="ECO:0007669"/>
    <property type="project" value="InterPro"/>
</dbReference>
<reference evidence="18 19" key="1">
    <citation type="journal article" date="2016" name="Nat. Commun.">
        <title>Thousands of microbial genomes shed light on interconnected biogeochemical processes in an aquifer system.</title>
        <authorList>
            <person name="Anantharaman K."/>
            <person name="Brown C.T."/>
            <person name="Hug L.A."/>
            <person name="Sharon I."/>
            <person name="Castelle C.J."/>
            <person name="Probst A.J."/>
            <person name="Thomas B.C."/>
            <person name="Singh A."/>
            <person name="Wilkins M.J."/>
            <person name="Karaoz U."/>
            <person name="Brodie E.L."/>
            <person name="Williams K.H."/>
            <person name="Hubbard S.S."/>
            <person name="Banfield J.F."/>
        </authorList>
    </citation>
    <scope>NUCLEOTIDE SEQUENCE [LARGE SCALE GENOMIC DNA]</scope>
</reference>
<evidence type="ECO:0000256" key="1">
    <source>
        <dbReference type="ARBA" id="ARBA00001974"/>
    </source>
</evidence>
<dbReference type="PANTHER" id="PTHR21071:SF4">
    <property type="entry name" value="UDP-N-ACETYLENOLPYRUVOYLGLUCOSAMINE REDUCTASE"/>
    <property type="match status" value="1"/>
</dbReference>
<feature type="active site" description="Proton donor" evidence="16">
    <location>
        <position position="233"/>
    </location>
</feature>
<dbReference type="NCBIfam" id="NF000755">
    <property type="entry name" value="PRK00046.1"/>
    <property type="match status" value="1"/>
</dbReference>
<dbReference type="Gene3D" id="3.30.465.10">
    <property type="match status" value="1"/>
</dbReference>
<evidence type="ECO:0000256" key="14">
    <source>
        <dbReference type="ARBA" id="ARBA00023316"/>
    </source>
</evidence>
<dbReference type="Gene3D" id="3.90.78.10">
    <property type="entry name" value="UDP-N-acetylenolpyruvoylglucosamine reductase, C-terminal domain"/>
    <property type="match status" value="1"/>
</dbReference>
<evidence type="ECO:0000256" key="6">
    <source>
        <dbReference type="ARBA" id="ARBA00022618"/>
    </source>
</evidence>
<dbReference type="GO" id="GO:0005829">
    <property type="term" value="C:cytosol"/>
    <property type="evidence" value="ECO:0007669"/>
    <property type="project" value="TreeGrafter"/>
</dbReference>
<organism evidence="18 19">
    <name type="scientific">Candidatus Yanofskybacteria bacterium RIFCSPHIGHO2_01_FULL_41_26</name>
    <dbReference type="NCBI Taxonomy" id="1802661"/>
    <lineage>
        <taxon>Bacteria</taxon>
        <taxon>Candidatus Yanofskyibacteriota</taxon>
    </lineage>
</organism>
<keyword evidence="13 16" id="KW-0131">Cell cycle</keyword>
<dbReference type="InterPro" id="IPR016166">
    <property type="entry name" value="FAD-bd_PCMH"/>
</dbReference>
<evidence type="ECO:0000256" key="13">
    <source>
        <dbReference type="ARBA" id="ARBA00023306"/>
    </source>
</evidence>
<comment type="subcellular location">
    <subcellularLocation>
        <location evidence="3 16">Cytoplasm</location>
    </subcellularLocation>
</comment>
<dbReference type="InterPro" id="IPR016167">
    <property type="entry name" value="FAD-bd_PCMH_sub1"/>
</dbReference>
<dbReference type="InterPro" id="IPR036635">
    <property type="entry name" value="MurB_C_sf"/>
</dbReference>
<evidence type="ECO:0000256" key="11">
    <source>
        <dbReference type="ARBA" id="ARBA00022984"/>
    </source>
</evidence>
<keyword evidence="5 16" id="KW-0963">Cytoplasm</keyword>
<comment type="catalytic activity">
    <reaction evidence="15 16">
        <text>UDP-N-acetyl-alpha-D-muramate + NADP(+) = UDP-N-acetyl-3-O-(1-carboxyvinyl)-alpha-D-glucosamine + NADPH + H(+)</text>
        <dbReference type="Rhea" id="RHEA:12248"/>
        <dbReference type="ChEBI" id="CHEBI:15378"/>
        <dbReference type="ChEBI" id="CHEBI:57783"/>
        <dbReference type="ChEBI" id="CHEBI:58349"/>
        <dbReference type="ChEBI" id="CHEBI:68483"/>
        <dbReference type="ChEBI" id="CHEBI:70757"/>
        <dbReference type="EC" id="1.3.1.98"/>
    </reaction>
</comment>
<name>A0A1F8EG31_9BACT</name>
<sequence length="335" mass="37060">MIIKENVILAPYTTFKIGGPARYFCEVGNIIEFREALKFSKENNLRFFILGGGSNILFSGKGFSGLVIKMEIKGLKFKDDKDYSILIAGAGESWDDVVEKAVERNLGGIENLSLIPGTAGGAVCQNIGAYGVELKDVLLGVEVFDAKSGGIKTFFNKDCHFGYRDSVFKNRDDLVILKVDLKLLKNLEPNIKYPDLVKFFENVTPSIVGVRQAVINIRKKKLPYPSEVGNAGSFFKNPIIEMSGYQFLISKHSDLKGYDMGSGWVKLLAGQLIEKCGWKGKQLGNVGVSDKHSLVLVNYGNGTAEEVIHFSEEIKRSVKDRFGIELEPEVEVVDN</sequence>
<keyword evidence="14 16" id="KW-0961">Cell wall biogenesis/degradation</keyword>
<accession>A0A1F8EG31</accession>
<dbReference type="PROSITE" id="PS51387">
    <property type="entry name" value="FAD_PCMH"/>
    <property type="match status" value="1"/>
</dbReference>
<evidence type="ECO:0000256" key="4">
    <source>
        <dbReference type="ARBA" id="ARBA00004752"/>
    </source>
</evidence>
<dbReference type="EC" id="1.3.1.98" evidence="16"/>
<dbReference type="GO" id="GO:0008762">
    <property type="term" value="F:UDP-N-acetylmuramate dehydrogenase activity"/>
    <property type="evidence" value="ECO:0007669"/>
    <property type="project" value="UniProtKB-UniRule"/>
</dbReference>
<evidence type="ECO:0000256" key="7">
    <source>
        <dbReference type="ARBA" id="ARBA00022630"/>
    </source>
</evidence>
<evidence type="ECO:0000256" key="9">
    <source>
        <dbReference type="ARBA" id="ARBA00022857"/>
    </source>
</evidence>
<dbReference type="PANTHER" id="PTHR21071">
    <property type="entry name" value="UDP-N-ACETYLENOLPYRUVOYLGLUCOSAMINE REDUCTASE"/>
    <property type="match status" value="1"/>
</dbReference>
<comment type="caution">
    <text evidence="18">The sequence shown here is derived from an EMBL/GenBank/DDBJ whole genome shotgun (WGS) entry which is preliminary data.</text>
</comment>
<keyword evidence="11 16" id="KW-0573">Peptidoglycan synthesis</keyword>
<evidence type="ECO:0000259" key="17">
    <source>
        <dbReference type="PROSITE" id="PS51387"/>
    </source>
</evidence>
<dbReference type="AlphaFoldDB" id="A0A1F8EG31"/>
<dbReference type="UniPathway" id="UPA00219"/>
<comment type="pathway">
    <text evidence="4 16">Cell wall biogenesis; peptidoglycan biosynthesis.</text>
</comment>
<dbReference type="EMBL" id="MGJB01000001">
    <property type="protein sequence ID" value="OGM99279.1"/>
    <property type="molecule type" value="Genomic_DNA"/>
</dbReference>
<evidence type="ECO:0000256" key="5">
    <source>
        <dbReference type="ARBA" id="ARBA00022490"/>
    </source>
</evidence>
<keyword evidence="6 16" id="KW-0132">Cell division</keyword>
<evidence type="ECO:0000256" key="15">
    <source>
        <dbReference type="ARBA" id="ARBA00048914"/>
    </source>
</evidence>
<comment type="similarity">
    <text evidence="16">Belongs to the MurB family.</text>
</comment>
<dbReference type="Gene3D" id="3.30.43.10">
    <property type="entry name" value="Uridine Diphospho-n-acetylenolpyruvylglucosamine Reductase, domain 2"/>
    <property type="match status" value="1"/>
</dbReference>
<evidence type="ECO:0000256" key="2">
    <source>
        <dbReference type="ARBA" id="ARBA00003921"/>
    </source>
</evidence>
<dbReference type="SUPFAM" id="SSF56194">
    <property type="entry name" value="Uridine diphospho-N-Acetylenolpyruvylglucosamine reductase, MurB, C-terminal domain"/>
    <property type="match status" value="1"/>
</dbReference>
<dbReference type="SUPFAM" id="SSF56176">
    <property type="entry name" value="FAD-binding/transporter-associated domain-like"/>
    <property type="match status" value="1"/>
</dbReference>
<dbReference type="GO" id="GO:0051301">
    <property type="term" value="P:cell division"/>
    <property type="evidence" value="ECO:0007669"/>
    <property type="project" value="UniProtKB-KW"/>
</dbReference>
<comment type="function">
    <text evidence="2 16">Cell wall formation.</text>
</comment>
<dbReference type="InterPro" id="IPR016169">
    <property type="entry name" value="FAD-bd_PCMH_sub2"/>
</dbReference>
<keyword evidence="12 16" id="KW-0560">Oxidoreductase</keyword>
<dbReference type="HAMAP" id="MF_00037">
    <property type="entry name" value="MurB"/>
    <property type="match status" value="1"/>
</dbReference>
<keyword evidence="10 16" id="KW-0133">Cell shape</keyword>
<dbReference type="GO" id="GO:0071555">
    <property type="term" value="P:cell wall organization"/>
    <property type="evidence" value="ECO:0007669"/>
    <property type="project" value="UniProtKB-KW"/>
</dbReference>
<evidence type="ECO:0000256" key="8">
    <source>
        <dbReference type="ARBA" id="ARBA00022827"/>
    </source>
</evidence>
<evidence type="ECO:0000313" key="18">
    <source>
        <dbReference type="EMBL" id="OGM99279.1"/>
    </source>
</evidence>
<dbReference type="STRING" id="1802661.A2649_04020"/>
<dbReference type="GO" id="GO:0008360">
    <property type="term" value="P:regulation of cell shape"/>
    <property type="evidence" value="ECO:0007669"/>
    <property type="project" value="UniProtKB-KW"/>
</dbReference>
<evidence type="ECO:0000313" key="19">
    <source>
        <dbReference type="Proteomes" id="UP000176893"/>
    </source>
</evidence>
<evidence type="ECO:0000256" key="10">
    <source>
        <dbReference type="ARBA" id="ARBA00022960"/>
    </source>
</evidence>
<feature type="active site" evidence="16">
    <location>
        <position position="329"/>
    </location>
</feature>
<evidence type="ECO:0000256" key="16">
    <source>
        <dbReference type="HAMAP-Rule" id="MF_00037"/>
    </source>
</evidence>
<proteinExistence type="inferred from homology"/>
<dbReference type="InterPro" id="IPR006094">
    <property type="entry name" value="Oxid_FAD_bind_N"/>
</dbReference>
<keyword evidence="7 16" id="KW-0285">Flavoprotein</keyword>
<dbReference type="InterPro" id="IPR011601">
    <property type="entry name" value="MurB_C"/>
</dbReference>
<protein>
    <recommendedName>
        <fullName evidence="16">UDP-N-acetylenolpyruvoylglucosamine reductase</fullName>
        <ecNumber evidence="16">1.3.1.98</ecNumber>
    </recommendedName>
    <alternativeName>
        <fullName evidence="16">UDP-N-acetylmuramate dehydrogenase</fullName>
    </alternativeName>
</protein>
<dbReference type="Pfam" id="PF02873">
    <property type="entry name" value="MurB_C"/>
    <property type="match status" value="1"/>
</dbReference>
<dbReference type="NCBIfam" id="TIGR00179">
    <property type="entry name" value="murB"/>
    <property type="match status" value="1"/>
</dbReference>
<dbReference type="InterPro" id="IPR036318">
    <property type="entry name" value="FAD-bd_PCMH-like_sf"/>
</dbReference>
<comment type="cofactor">
    <cofactor evidence="1 16">
        <name>FAD</name>
        <dbReference type="ChEBI" id="CHEBI:57692"/>
    </cofactor>
</comment>
<dbReference type="InterPro" id="IPR003170">
    <property type="entry name" value="MurB"/>
</dbReference>
<dbReference type="Proteomes" id="UP000176893">
    <property type="component" value="Unassembled WGS sequence"/>
</dbReference>
<keyword evidence="9 16" id="KW-0521">NADP</keyword>
<keyword evidence="8 16" id="KW-0274">FAD</keyword>
<evidence type="ECO:0000256" key="12">
    <source>
        <dbReference type="ARBA" id="ARBA00023002"/>
    </source>
</evidence>
<dbReference type="NCBIfam" id="NF010478">
    <property type="entry name" value="PRK13903.1"/>
    <property type="match status" value="1"/>
</dbReference>
<gene>
    <name evidence="16" type="primary">murB</name>
    <name evidence="18" type="ORF">A2649_04020</name>
</gene>